<proteinExistence type="predicted"/>
<dbReference type="RefSeq" id="WP_354510480.1">
    <property type="nucleotide sequence ID" value="NZ_JBEPMO010000021.1"/>
</dbReference>
<keyword evidence="3" id="KW-1185">Reference proteome</keyword>
<evidence type="ECO:0000259" key="1">
    <source>
        <dbReference type="Pfam" id="PF13588"/>
    </source>
</evidence>
<dbReference type="InterPro" id="IPR029464">
    <property type="entry name" value="HSDR_N"/>
</dbReference>
<dbReference type="Gene3D" id="3.90.1570.30">
    <property type="match status" value="1"/>
</dbReference>
<evidence type="ECO:0000313" key="2">
    <source>
        <dbReference type="EMBL" id="MET3732859.1"/>
    </source>
</evidence>
<dbReference type="Proteomes" id="UP001549146">
    <property type="component" value="Unassembled WGS sequence"/>
</dbReference>
<accession>A0ABV2LWD8</accession>
<feature type="domain" description="Type I restriction enzyme R protein N-terminal" evidence="1">
    <location>
        <begin position="48"/>
        <end position="156"/>
    </location>
</feature>
<evidence type="ECO:0000313" key="3">
    <source>
        <dbReference type="Proteomes" id="UP001549146"/>
    </source>
</evidence>
<sequence length="158" mass="18454">MMLAASLMDLLELPVLNFAENYQFRMKLSEDLPYIFCSTRKKWLLLTPEEWVRQHTVQFLIQEKNYSPSAINTEVAVGINGMRKRADILVYKKEKPLILVECKAPSITITQDTFDQIARYNLQLGADFLMVTNGLNHYYCQMDFENQKYVFLESIPSN</sequence>
<comment type="caution">
    <text evidence="2">The sequence shown here is derived from an EMBL/GenBank/DDBJ whole genome shotgun (WGS) entry which is preliminary data.</text>
</comment>
<dbReference type="EMBL" id="JBEPMO010000021">
    <property type="protein sequence ID" value="MET3732859.1"/>
    <property type="molecule type" value="Genomic_DNA"/>
</dbReference>
<organism evidence="2 3">
    <name type="scientific">Moheibacter stercoris</name>
    <dbReference type="NCBI Taxonomy" id="1628251"/>
    <lineage>
        <taxon>Bacteria</taxon>
        <taxon>Pseudomonadati</taxon>
        <taxon>Bacteroidota</taxon>
        <taxon>Flavobacteriia</taxon>
        <taxon>Flavobacteriales</taxon>
        <taxon>Weeksellaceae</taxon>
        <taxon>Moheibacter</taxon>
    </lineage>
</organism>
<protein>
    <recommendedName>
        <fullName evidence="1">Type I restriction enzyme R protein N-terminal domain-containing protein</fullName>
    </recommendedName>
</protein>
<gene>
    <name evidence="2" type="ORF">ABID46_002450</name>
</gene>
<dbReference type="Pfam" id="PF13588">
    <property type="entry name" value="HSDR_N_2"/>
    <property type="match status" value="1"/>
</dbReference>
<reference evidence="2 3" key="1">
    <citation type="submission" date="2024-06" db="EMBL/GenBank/DDBJ databases">
        <title>Genomic Encyclopedia of Type Strains, Phase IV (KMG-IV): sequencing the most valuable type-strain genomes for metagenomic binning, comparative biology and taxonomic classification.</title>
        <authorList>
            <person name="Goeker M."/>
        </authorList>
    </citation>
    <scope>NUCLEOTIDE SEQUENCE [LARGE SCALE GENOMIC DNA]</scope>
    <source>
        <strain evidence="2 3">DSM 29388</strain>
    </source>
</reference>
<name>A0ABV2LWD8_9FLAO</name>